<feature type="transmembrane region" description="Helical" evidence="1">
    <location>
        <begin position="51"/>
        <end position="67"/>
    </location>
</feature>
<gene>
    <name evidence="2" type="ORF">EGI31_06070</name>
</gene>
<dbReference type="EMBL" id="RJUF01000011">
    <property type="protein sequence ID" value="MCP9762514.1"/>
    <property type="molecule type" value="Genomic_DNA"/>
</dbReference>
<keyword evidence="1" id="KW-1133">Transmembrane helix</keyword>
<dbReference type="InterPro" id="IPR025291">
    <property type="entry name" value="DUF4153"/>
</dbReference>
<feature type="transmembrane region" description="Helical" evidence="1">
    <location>
        <begin position="134"/>
        <end position="155"/>
    </location>
</feature>
<comment type="caution">
    <text evidence="2">The sequence shown here is derived from an EMBL/GenBank/DDBJ whole genome shotgun (WGS) entry which is preliminary data.</text>
</comment>
<feature type="transmembrane region" description="Helical" evidence="1">
    <location>
        <begin position="308"/>
        <end position="329"/>
    </location>
</feature>
<dbReference type="Proteomes" id="UP001204144">
    <property type="component" value="Unassembled WGS sequence"/>
</dbReference>
<dbReference type="AlphaFoldDB" id="A0AAE3H060"/>
<dbReference type="Pfam" id="PF13687">
    <property type="entry name" value="DUF4153"/>
    <property type="match status" value="1"/>
</dbReference>
<sequence length="465" mass="53727">MKNPKNLSFFFCLTVYYFIFWQENIALNLFIFDILLLGFSYQQMPKNLKTKILLTIAFLSSASVPLINTDASILINVLIMGVVLGYSLLPEINSAVSAGLVFFINITLNIRHLAAPITNLFEGMASKSTLFDQVLKIIKIGVLPVVLFVVFLVLFQNANPIFLEKTLFLQNALETFFTNFPTFSVPRTVFTIFGYIFLAGVFFNRNFQFGHNYFTNKNTSIEPPTESIKNDMFQTATISLFTLNALLLSVNFIDIQYLWFNFSVTSAPEMSKLVHSGTYLLIVSVIISIIVLLFFFKGDLNFHKKSKILVVLAITWIAQNAILVGSVFIRNFKYVEMYGLTHKRIGVYIFLILTLVGLFTITWKIIKKQNFNFIFIYNSWAFMVVFLIVSFVDFDKIIAENNLKRPNCDMEYVKSLSIHAIPSILKYHPELKKEDLKTYKRYKQESENFTWLSWTLIDYRLQNLK</sequence>
<keyword evidence="1" id="KW-0812">Transmembrane</keyword>
<keyword evidence="1" id="KW-0472">Membrane</keyword>
<evidence type="ECO:0000313" key="3">
    <source>
        <dbReference type="Proteomes" id="UP001204144"/>
    </source>
</evidence>
<evidence type="ECO:0000313" key="2">
    <source>
        <dbReference type="EMBL" id="MCP9762514.1"/>
    </source>
</evidence>
<feature type="transmembrane region" description="Helical" evidence="1">
    <location>
        <begin position="15"/>
        <end position="39"/>
    </location>
</feature>
<feature type="transmembrane region" description="Helical" evidence="1">
    <location>
        <begin position="238"/>
        <end position="259"/>
    </location>
</feature>
<keyword evidence="3" id="KW-1185">Reference proteome</keyword>
<accession>A0AAE3H060</accession>
<feature type="transmembrane region" description="Helical" evidence="1">
    <location>
        <begin position="345"/>
        <end position="366"/>
    </location>
</feature>
<dbReference type="RefSeq" id="WP_255036285.1">
    <property type="nucleotide sequence ID" value="NZ_RJUF01000011.1"/>
</dbReference>
<organism evidence="2 3">
    <name type="scientific">Lacihabitans soyangensis</name>
    <dbReference type="NCBI Taxonomy" id="869394"/>
    <lineage>
        <taxon>Bacteria</taxon>
        <taxon>Pseudomonadati</taxon>
        <taxon>Bacteroidota</taxon>
        <taxon>Cytophagia</taxon>
        <taxon>Cytophagales</taxon>
        <taxon>Leadbetterellaceae</taxon>
        <taxon>Lacihabitans</taxon>
    </lineage>
</organism>
<reference evidence="2 3" key="1">
    <citation type="submission" date="2018-11" db="EMBL/GenBank/DDBJ databases">
        <title>Novel bacteria species description.</title>
        <authorList>
            <person name="Han J.-H."/>
        </authorList>
    </citation>
    <scope>NUCLEOTIDE SEQUENCE [LARGE SCALE GENOMIC DNA]</scope>
    <source>
        <strain evidence="2 3">KCTC23259</strain>
    </source>
</reference>
<protein>
    <submittedName>
        <fullName evidence="2">DUF4173 domain-containing protein</fullName>
    </submittedName>
</protein>
<feature type="transmembrane region" description="Helical" evidence="1">
    <location>
        <begin position="373"/>
        <end position="392"/>
    </location>
</feature>
<feature type="transmembrane region" description="Helical" evidence="1">
    <location>
        <begin position="279"/>
        <end position="296"/>
    </location>
</feature>
<evidence type="ECO:0000256" key="1">
    <source>
        <dbReference type="SAM" id="Phobius"/>
    </source>
</evidence>
<proteinExistence type="predicted"/>
<name>A0AAE3H060_9BACT</name>